<dbReference type="EMBL" id="KN817529">
    <property type="protein sequence ID" value="KJA25971.1"/>
    <property type="molecule type" value="Genomic_DNA"/>
</dbReference>
<feature type="signal peptide" evidence="2">
    <location>
        <begin position="1"/>
        <end position="25"/>
    </location>
</feature>
<name>A0A0D2PBJ7_HYPSF</name>
<organism evidence="3 4">
    <name type="scientific">Hypholoma sublateritium (strain FD-334 SS-4)</name>
    <dbReference type="NCBI Taxonomy" id="945553"/>
    <lineage>
        <taxon>Eukaryota</taxon>
        <taxon>Fungi</taxon>
        <taxon>Dikarya</taxon>
        <taxon>Basidiomycota</taxon>
        <taxon>Agaricomycotina</taxon>
        <taxon>Agaricomycetes</taxon>
        <taxon>Agaricomycetidae</taxon>
        <taxon>Agaricales</taxon>
        <taxon>Agaricineae</taxon>
        <taxon>Strophariaceae</taxon>
        <taxon>Hypholoma</taxon>
    </lineage>
</organism>
<evidence type="ECO:0000256" key="2">
    <source>
        <dbReference type="SAM" id="SignalP"/>
    </source>
</evidence>
<evidence type="ECO:0000313" key="4">
    <source>
        <dbReference type="Proteomes" id="UP000054270"/>
    </source>
</evidence>
<proteinExistence type="predicted"/>
<dbReference type="Proteomes" id="UP000054270">
    <property type="component" value="Unassembled WGS sequence"/>
</dbReference>
<keyword evidence="2" id="KW-0732">Signal</keyword>
<feature type="chain" id="PRO_5002249267" evidence="2">
    <location>
        <begin position="26"/>
        <end position="181"/>
    </location>
</feature>
<gene>
    <name evidence="3" type="ORF">HYPSUDRAFT_75617</name>
</gene>
<keyword evidence="4" id="KW-1185">Reference proteome</keyword>
<sequence length="181" mass="17390">MPAATSSKVALALLLSLALAVPVHSVPTPQAEVGNAYSGAGGHASGGGVSSGSSTSAGPLGGLELLDVFSHNAGAGGKANSGPAFAGKVNTTNTDDKQGNAYSGAGGTADGGSVSGGVPALVSLFSGNAGKGGSASSGIAAAGVDNLGQLGAPAEKGRKFRLARMIRVRRDFVLPEEEEMA</sequence>
<dbReference type="AlphaFoldDB" id="A0A0D2PBJ7"/>
<dbReference type="STRING" id="945553.A0A0D2PBJ7"/>
<reference evidence="4" key="1">
    <citation type="submission" date="2014-04" db="EMBL/GenBank/DDBJ databases">
        <title>Evolutionary Origins and Diversification of the Mycorrhizal Mutualists.</title>
        <authorList>
            <consortium name="DOE Joint Genome Institute"/>
            <consortium name="Mycorrhizal Genomics Consortium"/>
            <person name="Kohler A."/>
            <person name="Kuo A."/>
            <person name="Nagy L.G."/>
            <person name="Floudas D."/>
            <person name="Copeland A."/>
            <person name="Barry K.W."/>
            <person name="Cichocki N."/>
            <person name="Veneault-Fourrey C."/>
            <person name="LaButti K."/>
            <person name="Lindquist E.A."/>
            <person name="Lipzen A."/>
            <person name="Lundell T."/>
            <person name="Morin E."/>
            <person name="Murat C."/>
            <person name="Riley R."/>
            <person name="Ohm R."/>
            <person name="Sun H."/>
            <person name="Tunlid A."/>
            <person name="Henrissat B."/>
            <person name="Grigoriev I.V."/>
            <person name="Hibbett D.S."/>
            <person name="Martin F."/>
        </authorList>
    </citation>
    <scope>NUCLEOTIDE SEQUENCE [LARGE SCALE GENOMIC DNA]</scope>
    <source>
        <strain evidence="4">FD-334 SS-4</strain>
    </source>
</reference>
<protein>
    <submittedName>
        <fullName evidence="3">Uncharacterized protein</fullName>
    </submittedName>
</protein>
<feature type="region of interest" description="Disordered" evidence="1">
    <location>
        <begin position="80"/>
        <end position="109"/>
    </location>
</feature>
<evidence type="ECO:0000313" key="3">
    <source>
        <dbReference type="EMBL" id="KJA25971.1"/>
    </source>
</evidence>
<evidence type="ECO:0000256" key="1">
    <source>
        <dbReference type="SAM" id="MobiDB-lite"/>
    </source>
</evidence>
<accession>A0A0D2PBJ7</accession>